<keyword evidence="1" id="KW-0560">Oxidoreductase</keyword>
<dbReference type="InterPro" id="IPR006140">
    <property type="entry name" value="D-isomer_DH_NAD-bd"/>
</dbReference>
<dbReference type="SUPFAM" id="SSF52283">
    <property type="entry name" value="Formate/glycerate dehydrogenase catalytic domain-like"/>
    <property type="match status" value="1"/>
</dbReference>
<dbReference type="InterPro" id="IPR029753">
    <property type="entry name" value="D-isomer_DH_CS"/>
</dbReference>
<name>A0A3S0A5T5_9BACL</name>
<dbReference type="GO" id="GO:0051287">
    <property type="term" value="F:NAD binding"/>
    <property type="evidence" value="ECO:0007669"/>
    <property type="project" value="InterPro"/>
</dbReference>
<comment type="caution">
    <text evidence="4">The sequence shown here is derived from an EMBL/GenBank/DDBJ whole genome shotgun (WGS) entry which is preliminary data.</text>
</comment>
<dbReference type="Proteomes" id="UP000276128">
    <property type="component" value="Unassembled WGS sequence"/>
</dbReference>
<dbReference type="PROSITE" id="PS00671">
    <property type="entry name" value="D_2_HYDROXYACID_DH_3"/>
    <property type="match status" value="1"/>
</dbReference>
<reference evidence="4 5" key="1">
    <citation type="submission" date="2018-12" db="EMBL/GenBank/DDBJ databases">
        <title>Bacillus ochoae sp. nov., Paenibacillus whitsoniae sp. nov., Paenibacillus spiritus sp. nov. Isolated from the Mars Exploration Rover during spacecraft assembly.</title>
        <authorList>
            <person name="Seuylemezian A."/>
            <person name="Vaishampayan P."/>
        </authorList>
    </citation>
    <scope>NUCLEOTIDE SEQUENCE [LARGE SCALE GENOMIC DNA]</scope>
    <source>
        <strain evidence="4 5">MER 54</strain>
    </source>
</reference>
<feature type="domain" description="D-isomer specific 2-hydroxyacid dehydrogenase NAD-binding" evidence="3">
    <location>
        <begin position="108"/>
        <end position="283"/>
    </location>
</feature>
<gene>
    <name evidence="4" type="ORF">EJQ19_08945</name>
</gene>
<keyword evidence="2" id="KW-0520">NAD</keyword>
<accession>A0A3S0A5T5</accession>
<dbReference type="Gene3D" id="3.40.50.720">
    <property type="entry name" value="NAD(P)-binding Rossmann-like Domain"/>
    <property type="match status" value="2"/>
</dbReference>
<dbReference type="SUPFAM" id="SSF51735">
    <property type="entry name" value="NAD(P)-binding Rossmann-fold domains"/>
    <property type="match status" value="1"/>
</dbReference>
<evidence type="ECO:0000256" key="1">
    <source>
        <dbReference type="ARBA" id="ARBA00023002"/>
    </source>
</evidence>
<organism evidence="4 5">
    <name type="scientific">Paenibacillus whitsoniae</name>
    <dbReference type="NCBI Taxonomy" id="2496558"/>
    <lineage>
        <taxon>Bacteria</taxon>
        <taxon>Bacillati</taxon>
        <taxon>Bacillota</taxon>
        <taxon>Bacilli</taxon>
        <taxon>Bacillales</taxon>
        <taxon>Paenibacillaceae</taxon>
        <taxon>Paenibacillus</taxon>
    </lineage>
</organism>
<dbReference type="RefSeq" id="WP_126140857.1">
    <property type="nucleotide sequence ID" value="NZ_RXHU01000022.1"/>
</dbReference>
<protein>
    <submittedName>
        <fullName evidence="4">D-2-hydroxyacid dehydrogenase</fullName>
    </submittedName>
</protein>
<dbReference type="GO" id="GO:0016616">
    <property type="term" value="F:oxidoreductase activity, acting on the CH-OH group of donors, NAD or NADP as acceptor"/>
    <property type="evidence" value="ECO:0007669"/>
    <property type="project" value="UniProtKB-ARBA"/>
</dbReference>
<sequence>MKPHVLVAVNGFTEKHMERIQQVVSGWATLEQINEETSESVYREKIGRSHIVVGWPKAEWLAGSPVRLVQLGSVGYDAFLGSTTQDHASFTLCNASGVMSVAVAEHLIAMMFALTRRISHHIRDMHEHKWRRQFEYEEVFGSTACIVGVGDIGTEIARRLRALGVRTIGVRREIGELHPYMDDMYPISRMNEALAQADHVILILPGNASTEKLFNYNMFASMKNGAYFYNLARGSIVDENVLHAALTSGRLKGAGLDVFEIEPLPQGSPLWELDNVIISPHAGGRSVKEFDRFCQLLLNNLMNYRDGKSFLNQVNYKRES</sequence>
<dbReference type="PANTHER" id="PTHR43333">
    <property type="entry name" value="2-HACID_DH_C DOMAIN-CONTAINING PROTEIN"/>
    <property type="match status" value="1"/>
</dbReference>
<dbReference type="Pfam" id="PF02826">
    <property type="entry name" value="2-Hacid_dh_C"/>
    <property type="match status" value="1"/>
</dbReference>
<evidence type="ECO:0000313" key="4">
    <source>
        <dbReference type="EMBL" id="RTE10275.1"/>
    </source>
</evidence>
<dbReference type="PANTHER" id="PTHR43333:SF1">
    <property type="entry name" value="D-ISOMER SPECIFIC 2-HYDROXYACID DEHYDROGENASE NAD-BINDING DOMAIN-CONTAINING PROTEIN"/>
    <property type="match status" value="1"/>
</dbReference>
<proteinExistence type="predicted"/>
<evidence type="ECO:0000259" key="3">
    <source>
        <dbReference type="Pfam" id="PF02826"/>
    </source>
</evidence>
<evidence type="ECO:0000313" key="5">
    <source>
        <dbReference type="Proteomes" id="UP000276128"/>
    </source>
</evidence>
<dbReference type="AlphaFoldDB" id="A0A3S0A5T5"/>
<dbReference type="OrthoDB" id="9805416at2"/>
<dbReference type="EMBL" id="RXHU01000022">
    <property type="protein sequence ID" value="RTE10275.1"/>
    <property type="molecule type" value="Genomic_DNA"/>
</dbReference>
<evidence type="ECO:0000256" key="2">
    <source>
        <dbReference type="ARBA" id="ARBA00023027"/>
    </source>
</evidence>
<dbReference type="CDD" id="cd05300">
    <property type="entry name" value="2-Hacid_dh_1"/>
    <property type="match status" value="1"/>
</dbReference>
<keyword evidence="5" id="KW-1185">Reference proteome</keyword>
<dbReference type="InterPro" id="IPR036291">
    <property type="entry name" value="NAD(P)-bd_dom_sf"/>
</dbReference>